<evidence type="ECO:0000313" key="2">
    <source>
        <dbReference type="Proteomes" id="UP000443423"/>
    </source>
</evidence>
<sequence>MNARQVGFVLVATVLIVGLAGGALVLGQQTLASHSHTYVYRVAVDTESNLTDVTIYAPLPVNDGETLFESYDGVTVVRTPQEVWVPEPDPRAPSDTGGDADWSVAVVETEDGPMLALRATTVEAGTYVFGADTQYEPGRVQTADPWDSAFVLHPAGDVSEDRCAYRYREDDIERCYTHDTRLYADYDASTDASVIVDVSLHGRSEWTFAMANGWNWFDQQTAVTFDDERTGWVVAEGSLHGGAGTYP</sequence>
<dbReference type="Proteomes" id="UP000443423">
    <property type="component" value="Unassembled WGS sequence"/>
</dbReference>
<accession>A0A6A8GBS8</accession>
<organism evidence="1 2">
    <name type="scientific">Haloferax marinum</name>
    <dbReference type="NCBI Taxonomy" id="2666143"/>
    <lineage>
        <taxon>Archaea</taxon>
        <taxon>Methanobacteriati</taxon>
        <taxon>Methanobacteriota</taxon>
        <taxon>Stenosarchaea group</taxon>
        <taxon>Halobacteria</taxon>
        <taxon>Halobacteriales</taxon>
        <taxon>Haloferacaceae</taxon>
        <taxon>Haloferax</taxon>
    </lineage>
</organism>
<dbReference type="RefSeq" id="WP_151114012.1">
    <property type="nucleotide sequence ID" value="NZ_WKJQ01000002.1"/>
</dbReference>
<dbReference type="EMBL" id="WKJQ01000002">
    <property type="protein sequence ID" value="MRW98018.1"/>
    <property type="molecule type" value="Genomic_DNA"/>
</dbReference>
<protein>
    <submittedName>
        <fullName evidence="1">Uncharacterized protein</fullName>
    </submittedName>
</protein>
<comment type="caution">
    <text evidence="1">The sequence shown here is derived from an EMBL/GenBank/DDBJ whole genome shotgun (WGS) entry which is preliminary data.</text>
</comment>
<gene>
    <name evidence="1" type="ORF">GJR99_15740</name>
</gene>
<reference evidence="1 2" key="1">
    <citation type="submission" date="2019-11" db="EMBL/GenBank/DDBJ databases">
        <title>Whole genome sequence of Haloferax sp. MBLA0078.</title>
        <authorList>
            <person name="Seo M.-J."/>
            <person name="Cho E.-S."/>
        </authorList>
    </citation>
    <scope>NUCLEOTIDE SEQUENCE [LARGE SCALE GENOMIC DNA]</scope>
    <source>
        <strain evidence="1 2">MBLA0078</strain>
    </source>
</reference>
<proteinExistence type="predicted"/>
<evidence type="ECO:0000313" key="1">
    <source>
        <dbReference type="EMBL" id="MRW98018.1"/>
    </source>
</evidence>
<dbReference type="AlphaFoldDB" id="A0A6A8GBS8"/>
<name>A0A6A8GBS8_9EURY</name>
<dbReference type="OrthoDB" id="162223at2157"/>
<keyword evidence="2" id="KW-1185">Reference proteome</keyword>